<gene>
    <name evidence="3" type="ORF">SCOCK_10013</name>
</gene>
<evidence type="ECO:0000313" key="4">
    <source>
        <dbReference type="Proteomes" id="UP001152519"/>
    </source>
</evidence>
<name>A0A9W4DHX6_9ACTN</name>
<evidence type="ECO:0000313" key="3">
    <source>
        <dbReference type="EMBL" id="CAG6390545.1"/>
    </source>
</evidence>
<dbReference type="RefSeq" id="WP_251483391.1">
    <property type="nucleotide sequence ID" value="NZ_CAJSLV010000001.1"/>
</dbReference>
<protein>
    <submittedName>
        <fullName evidence="3">Uncharacterized protein</fullName>
    </submittedName>
</protein>
<comment type="caution">
    <text evidence="3">The sequence shown here is derived from an EMBL/GenBank/DDBJ whole genome shotgun (WGS) entry which is preliminary data.</text>
</comment>
<keyword evidence="2" id="KW-0472">Membrane</keyword>
<proteinExistence type="predicted"/>
<dbReference type="InterPro" id="IPR045512">
    <property type="entry name" value="DUF6480"/>
</dbReference>
<dbReference type="Pfam" id="PF20088">
    <property type="entry name" value="DUF6480"/>
    <property type="match status" value="1"/>
</dbReference>
<feature type="transmembrane region" description="Helical" evidence="2">
    <location>
        <begin position="58"/>
        <end position="80"/>
    </location>
</feature>
<dbReference type="Proteomes" id="UP001152519">
    <property type="component" value="Unassembled WGS sequence"/>
</dbReference>
<dbReference type="EMBL" id="CAJSLV010000001">
    <property type="protein sequence ID" value="CAG6390545.1"/>
    <property type="molecule type" value="Genomic_DNA"/>
</dbReference>
<feature type="region of interest" description="Disordered" evidence="1">
    <location>
        <begin position="1"/>
        <end position="41"/>
    </location>
</feature>
<reference evidence="3" key="1">
    <citation type="submission" date="2021-05" db="EMBL/GenBank/DDBJ databases">
        <authorList>
            <person name="Arsene-Ploetze F."/>
        </authorList>
    </citation>
    <scope>NUCLEOTIDE SEQUENCE</scope>
    <source>
        <strain evidence="3">DSM 42138</strain>
    </source>
</reference>
<keyword evidence="2" id="KW-1133">Transmembrane helix</keyword>
<dbReference type="AlphaFoldDB" id="A0A9W4DHX6"/>
<evidence type="ECO:0000256" key="2">
    <source>
        <dbReference type="SAM" id="Phobius"/>
    </source>
</evidence>
<keyword evidence="4" id="KW-1185">Reference proteome</keyword>
<keyword evidence="2" id="KW-0812">Transmembrane</keyword>
<accession>A0A9W4DHX6</accession>
<organism evidence="3 4">
    <name type="scientific">Actinacidiphila cocklensis</name>
    <dbReference type="NCBI Taxonomy" id="887465"/>
    <lineage>
        <taxon>Bacteria</taxon>
        <taxon>Bacillati</taxon>
        <taxon>Actinomycetota</taxon>
        <taxon>Actinomycetes</taxon>
        <taxon>Kitasatosporales</taxon>
        <taxon>Streptomycetaceae</taxon>
        <taxon>Actinacidiphila</taxon>
    </lineage>
</organism>
<sequence length="81" mass="8501">MTNAHPVPLNPHLPDEGLAVPEDAQARAGQTPPAESGVSCLDAPEREALRRGWGPVPLTIIMIVVAVFLAGFIGRAVVLLI</sequence>
<evidence type="ECO:0000256" key="1">
    <source>
        <dbReference type="SAM" id="MobiDB-lite"/>
    </source>
</evidence>